<evidence type="ECO:0000256" key="1">
    <source>
        <dbReference type="SAM" id="MobiDB-lite"/>
    </source>
</evidence>
<reference evidence="3" key="1">
    <citation type="submission" date="2019-07" db="EMBL/GenBank/DDBJ databases">
        <title>Shewanella sp. YLB-08 draft genomic sequence.</title>
        <authorList>
            <person name="Yu L."/>
        </authorList>
    </citation>
    <scope>NUCLEOTIDE SEQUENCE [LARGE SCALE GENOMIC DNA]</scope>
    <source>
        <strain evidence="3">JCM 20706</strain>
    </source>
</reference>
<feature type="region of interest" description="Disordered" evidence="1">
    <location>
        <begin position="1"/>
        <end position="41"/>
    </location>
</feature>
<dbReference type="EMBL" id="VKGK01000014">
    <property type="protein sequence ID" value="TRY13956.1"/>
    <property type="molecule type" value="Genomic_DNA"/>
</dbReference>
<evidence type="ECO:0000313" key="2">
    <source>
        <dbReference type="EMBL" id="TRY13956.1"/>
    </source>
</evidence>
<feature type="compositionally biased region" description="Polar residues" evidence="1">
    <location>
        <begin position="408"/>
        <end position="418"/>
    </location>
</feature>
<dbReference type="Pfam" id="PF12118">
    <property type="entry name" value="SprA-related"/>
    <property type="match status" value="1"/>
</dbReference>
<gene>
    <name evidence="2" type="ORF">FN961_12565</name>
</gene>
<organism evidence="2 3">
    <name type="scientific">Shewanella hanedai</name>
    <name type="common">Alteromonas hanedai</name>
    <dbReference type="NCBI Taxonomy" id="25"/>
    <lineage>
        <taxon>Bacteria</taxon>
        <taxon>Pseudomonadati</taxon>
        <taxon>Pseudomonadota</taxon>
        <taxon>Gammaproteobacteria</taxon>
        <taxon>Alteromonadales</taxon>
        <taxon>Shewanellaceae</taxon>
        <taxon>Shewanella</taxon>
    </lineage>
</organism>
<dbReference type="AlphaFoldDB" id="A0A553JNB8"/>
<feature type="compositionally biased region" description="Low complexity" evidence="1">
    <location>
        <begin position="23"/>
        <end position="35"/>
    </location>
</feature>
<name>A0A553JNB8_SHEHA</name>
<evidence type="ECO:0008006" key="4">
    <source>
        <dbReference type="Google" id="ProtNLM"/>
    </source>
</evidence>
<feature type="compositionally biased region" description="Polar residues" evidence="1">
    <location>
        <begin position="236"/>
        <end position="246"/>
    </location>
</feature>
<feature type="region of interest" description="Disordered" evidence="1">
    <location>
        <begin position="388"/>
        <end position="418"/>
    </location>
</feature>
<dbReference type="OrthoDB" id="9812722at2"/>
<protein>
    <recommendedName>
        <fullName evidence="4">Catalase</fullName>
    </recommendedName>
</protein>
<accession>A0A553JNB8</accession>
<proteinExistence type="predicted"/>
<sequence length="418" mass="43328">MLDVNLSSGLAGGRDRLSPTNRTSSILSTSSSPAVSVPPPSTSALVQAKSASLHVDAVNIPSVPTLLTSDVGAEFTAVTPSTSNVNFSLTQGALSITGLVNSKTAVTQPDTETTVAANEALVGSLNQANTNPFDNSSVVANDVRPNFSPVENSSAIDEQNPFSGEGDKVDGDTKPIFAPVAGKPDNSASTSDRADSVEADKAKAIAVEQQVLAQLAKRDAEVRSHEQAHASVGGSFAQSPQLSYEQGSDGRRYAVDGEVSIDISAVPGNPLATVNKMRQVYAAAMAPSDPSMADIRVAAEAMRILNMAKADLADERLQNAPSIEEMAPLLGAESAIEGIPAFEPINANIAGEVSEDGDITVSQTEEENPVADTIERINSQLASQARTLESASTGYSSDTVSERYLPGSKTTSSFSFSV</sequence>
<comment type="caution">
    <text evidence="2">The sequence shown here is derived from an EMBL/GenBank/DDBJ whole genome shotgun (WGS) entry which is preliminary data.</text>
</comment>
<dbReference type="RefSeq" id="WP_144040526.1">
    <property type="nucleotide sequence ID" value="NZ_BMPL01000014.1"/>
</dbReference>
<feature type="compositionally biased region" description="Polar residues" evidence="1">
    <location>
        <begin position="388"/>
        <end position="399"/>
    </location>
</feature>
<keyword evidence="3" id="KW-1185">Reference proteome</keyword>
<feature type="region of interest" description="Disordered" evidence="1">
    <location>
        <begin position="228"/>
        <end position="249"/>
    </location>
</feature>
<feature type="compositionally biased region" description="Polar residues" evidence="1">
    <location>
        <begin position="150"/>
        <end position="162"/>
    </location>
</feature>
<dbReference type="Proteomes" id="UP000318126">
    <property type="component" value="Unassembled WGS sequence"/>
</dbReference>
<dbReference type="InterPro" id="IPR021973">
    <property type="entry name" value="SprA-related"/>
</dbReference>
<evidence type="ECO:0000313" key="3">
    <source>
        <dbReference type="Proteomes" id="UP000318126"/>
    </source>
</evidence>
<feature type="region of interest" description="Disordered" evidence="1">
    <location>
        <begin position="150"/>
        <end position="173"/>
    </location>
</feature>